<evidence type="ECO:0000313" key="1">
    <source>
        <dbReference type="EMBL" id="PHK01769.1"/>
    </source>
</evidence>
<gene>
    <name evidence="1" type="ORF">VF08_21150</name>
</gene>
<protein>
    <submittedName>
        <fullName evidence="1">Uncharacterized protein</fullName>
    </submittedName>
</protein>
<dbReference type="AlphaFoldDB" id="A0A9Q6EKA0"/>
<reference evidence="1 2" key="1">
    <citation type="submission" date="2015-02" db="EMBL/GenBank/DDBJ databases">
        <title>Nostoc linckia genome annotation.</title>
        <authorList>
            <person name="Zhou Z."/>
        </authorList>
    </citation>
    <scope>NUCLEOTIDE SEQUENCE [LARGE SCALE GENOMIC DNA]</scope>
    <source>
        <strain evidence="2">z8</strain>
    </source>
</reference>
<proteinExistence type="predicted"/>
<dbReference type="EMBL" id="LAHD01000065">
    <property type="protein sequence ID" value="PHK01769.1"/>
    <property type="molecule type" value="Genomic_DNA"/>
</dbReference>
<organism evidence="1 2">
    <name type="scientific">Nostoc linckia z8</name>
    <dbReference type="NCBI Taxonomy" id="1628746"/>
    <lineage>
        <taxon>Bacteria</taxon>
        <taxon>Bacillati</taxon>
        <taxon>Cyanobacteriota</taxon>
        <taxon>Cyanophyceae</taxon>
        <taxon>Nostocales</taxon>
        <taxon>Nostocaceae</taxon>
        <taxon>Nostoc</taxon>
    </lineage>
</organism>
<sequence>MPEREAVRLTINKLAADEACRIAGISPDSSPRMIAAAIEKLIFQYNTGNTSTTVPAPKVTPPVQPNKQALSQMIRGNL</sequence>
<accession>A0A9Q6EKA0</accession>
<dbReference type="GeneID" id="57094650"/>
<evidence type="ECO:0000313" key="2">
    <source>
        <dbReference type="Proteomes" id="UP000222310"/>
    </source>
</evidence>
<name>A0A9Q6EKA0_NOSLI</name>
<comment type="caution">
    <text evidence="1">The sequence shown here is derived from an EMBL/GenBank/DDBJ whole genome shotgun (WGS) entry which is preliminary data.</text>
</comment>
<dbReference type="Proteomes" id="UP000222310">
    <property type="component" value="Unassembled WGS sequence"/>
</dbReference>
<dbReference type="RefSeq" id="WP_099070416.1">
    <property type="nucleotide sequence ID" value="NZ_LAHD01000065.1"/>
</dbReference>